<keyword evidence="2" id="KW-1133">Transmembrane helix</keyword>
<gene>
    <name evidence="3" type="ORF">OOJ09_23550</name>
</gene>
<dbReference type="RefSeq" id="WP_269907501.1">
    <property type="nucleotide sequence ID" value="NZ_JAPFQA010000013.1"/>
</dbReference>
<dbReference type="EMBL" id="JAPFQA010000013">
    <property type="protein sequence ID" value="MCZ8547176.1"/>
    <property type="molecule type" value="Genomic_DNA"/>
</dbReference>
<evidence type="ECO:0000256" key="1">
    <source>
        <dbReference type="SAM" id="Coils"/>
    </source>
</evidence>
<name>A0ABT4R023_9HYPH</name>
<protein>
    <submittedName>
        <fullName evidence="3">Uncharacterized protein</fullName>
    </submittedName>
</protein>
<keyword evidence="1" id="KW-0175">Coiled coil</keyword>
<comment type="caution">
    <text evidence="3">The sequence shown here is derived from an EMBL/GenBank/DDBJ whole genome shotgun (WGS) entry which is preliminary data.</text>
</comment>
<proteinExistence type="predicted"/>
<keyword evidence="2" id="KW-0472">Membrane</keyword>
<organism evidence="3 4">
    <name type="scientific">Mesorhizobium qingshengii</name>
    <dbReference type="NCBI Taxonomy" id="1165689"/>
    <lineage>
        <taxon>Bacteria</taxon>
        <taxon>Pseudomonadati</taxon>
        <taxon>Pseudomonadota</taxon>
        <taxon>Alphaproteobacteria</taxon>
        <taxon>Hyphomicrobiales</taxon>
        <taxon>Phyllobacteriaceae</taxon>
        <taxon>Mesorhizobium</taxon>
    </lineage>
</organism>
<evidence type="ECO:0000256" key="2">
    <source>
        <dbReference type="SAM" id="Phobius"/>
    </source>
</evidence>
<feature type="transmembrane region" description="Helical" evidence="2">
    <location>
        <begin position="20"/>
        <end position="42"/>
    </location>
</feature>
<reference evidence="3" key="1">
    <citation type="submission" date="2022-11" db="EMBL/GenBank/DDBJ databases">
        <authorList>
            <person name="Coimbra C."/>
        </authorList>
    </citation>
    <scope>NUCLEOTIDE SEQUENCE</scope>
    <source>
        <strain evidence="3">Jales19</strain>
    </source>
</reference>
<keyword evidence="4" id="KW-1185">Reference proteome</keyword>
<sequence length="348" mass="38993">MAGFLESITGGQAASATVAAALIAASTSAVVTLLVQLIGFGANKRLEKLKSELVEQIESTKAELSDLNASRNARRLYEEIEPLLFQLYEACEQSYFRVKSLCRSQRGGDLDSSKDSWLRPEGYYLFSTVYYLLLPIGIFRIIQKKMTFVDIYGDPGIALKYYLAKIYFFAFTDDFVVAGYDPVLPYEPDAENWETLRIEHPERVIRQAFVVGDVDAIADAMLHSEGGVLRVKTYGEFETAASLRGEQRAVFEEALGLFQNFESGQRPVLARVLLVLACLSDLIISSYETDPTPQEAERIVAEFVTSDKFGKGFAWDQELTPKERDFVRDYVVTRLGWIPTGAIRGFNS</sequence>
<feature type="transmembrane region" description="Helical" evidence="2">
    <location>
        <begin position="123"/>
        <end position="142"/>
    </location>
</feature>
<feature type="coiled-coil region" evidence="1">
    <location>
        <begin position="43"/>
        <end position="70"/>
    </location>
</feature>
<evidence type="ECO:0000313" key="3">
    <source>
        <dbReference type="EMBL" id="MCZ8547176.1"/>
    </source>
</evidence>
<accession>A0ABT4R023</accession>
<keyword evidence="2" id="KW-0812">Transmembrane</keyword>
<evidence type="ECO:0000313" key="4">
    <source>
        <dbReference type="Proteomes" id="UP001152178"/>
    </source>
</evidence>
<dbReference type="Proteomes" id="UP001152178">
    <property type="component" value="Unassembled WGS sequence"/>
</dbReference>